<dbReference type="InterPro" id="IPR051804">
    <property type="entry name" value="Carb_Metab_Reg_Kinase/Isom"/>
</dbReference>
<gene>
    <name evidence="6" type="ORF">JIN78_02775</name>
</gene>
<feature type="domain" description="Phosphomannose isomerase type I catalytic" evidence="5">
    <location>
        <begin position="9"/>
        <end position="112"/>
    </location>
</feature>
<dbReference type="Gene3D" id="2.60.120.10">
    <property type="entry name" value="Jelly Rolls"/>
    <property type="match status" value="1"/>
</dbReference>
<protein>
    <submittedName>
        <fullName evidence="6">Class I mannose-6-phosphate isomerase</fullName>
    </submittedName>
</protein>
<dbReference type="InterPro" id="IPR011051">
    <property type="entry name" value="RmlC_Cupin_sf"/>
</dbReference>
<comment type="caution">
    <text evidence="6">The sequence shown here is derived from an EMBL/GenBank/DDBJ whole genome shotgun (WGS) entry which is preliminary data.</text>
</comment>
<dbReference type="Pfam" id="PF20511">
    <property type="entry name" value="PMI_typeI_cat"/>
    <property type="match status" value="1"/>
</dbReference>
<accession>A0A934RPZ7</accession>
<dbReference type="GO" id="GO:0008270">
    <property type="term" value="F:zinc ion binding"/>
    <property type="evidence" value="ECO:0007669"/>
    <property type="project" value="InterPro"/>
</dbReference>
<dbReference type="PANTHER" id="PTHR42742:SF3">
    <property type="entry name" value="FRUCTOKINASE"/>
    <property type="match status" value="1"/>
</dbReference>
<comment type="cofactor">
    <cofactor evidence="3">
        <name>Zn(2+)</name>
        <dbReference type="ChEBI" id="CHEBI:29105"/>
    </cofactor>
    <text evidence="3">Binds 1 zinc ion per subunit.</text>
</comment>
<evidence type="ECO:0000256" key="3">
    <source>
        <dbReference type="PIRSR" id="PIRSR036894-1"/>
    </source>
</evidence>
<dbReference type="PIRSF" id="PIRSF036894">
    <property type="entry name" value="PMI_Firm_short"/>
    <property type="match status" value="1"/>
</dbReference>
<dbReference type="CDD" id="cd07010">
    <property type="entry name" value="cupin_PMI_type_I_N_bac"/>
    <property type="match status" value="1"/>
</dbReference>
<dbReference type="InterPro" id="IPR046457">
    <property type="entry name" value="PMI_typeI_cat"/>
</dbReference>
<feature type="binding site" evidence="3">
    <location>
        <position position="118"/>
    </location>
    <ligand>
        <name>Zn(2+)</name>
        <dbReference type="ChEBI" id="CHEBI:29105"/>
    </ligand>
</feature>
<keyword evidence="2 3" id="KW-0862">Zinc</keyword>
<keyword evidence="1 3" id="KW-0479">Metal-binding</keyword>
<dbReference type="RefSeq" id="WP_200390407.1">
    <property type="nucleotide sequence ID" value="NZ_JAENIO010000004.1"/>
</dbReference>
<dbReference type="InterPro" id="IPR014628">
    <property type="entry name" value="Man6P_isomerase_Firm_short"/>
</dbReference>
<name>A0A934RPZ7_9BACT</name>
<sequence length="313" mass="34623">MSQAPLTFEPLYKTRIWGGRVLATRYHRPLPDEQPYGESWEIVDREEDQSVVKEGVYAGQTLHQLWSEHRAEVFGSGMPDSERFPLLIKILDCQDDLSIQVHPPTELAPSLNGEPKTEMWYLAGAEERASLYIGLKNGVTRAQFEQAIAEGTVAEVVHRIQPKEGESIFIPSGRLHAIGGGNLIFEIQQNSDTTYRVFDWNRLGLDGQPRELHVEESLASIDFDDFEPGMDTPDGTTLARCEYFQTDELKVVAGGSIENPQADRFSLVAVVSGQVKSASGNHEPGDWLLLPKGAAPLEALVDSVVLQVTLPSA</sequence>
<keyword evidence="7" id="KW-1185">Reference proteome</keyword>
<dbReference type="EMBL" id="JAENIO010000004">
    <property type="protein sequence ID" value="MBK1832974.1"/>
    <property type="molecule type" value="Genomic_DNA"/>
</dbReference>
<feature type="active site" evidence="4">
    <location>
        <position position="196"/>
    </location>
</feature>
<dbReference type="Proteomes" id="UP000604083">
    <property type="component" value="Unassembled WGS sequence"/>
</dbReference>
<keyword evidence="6" id="KW-0413">Isomerase</keyword>
<feature type="binding site" evidence="3">
    <location>
        <position position="176"/>
    </location>
    <ligand>
        <name>Zn(2+)</name>
        <dbReference type="ChEBI" id="CHEBI:29105"/>
    </ligand>
</feature>
<evidence type="ECO:0000256" key="4">
    <source>
        <dbReference type="PIRSR" id="PIRSR036894-2"/>
    </source>
</evidence>
<reference evidence="6" key="1">
    <citation type="submission" date="2021-01" db="EMBL/GenBank/DDBJ databases">
        <title>Modified the classification status of verrucomicrobia.</title>
        <authorList>
            <person name="Feng X."/>
        </authorList>
    </citation>
    <scope>NUCLEOTIDE SEQUENCE</scope>
    <source>
        <strain evidence="6">KCTC 12986</strain>
    </source>
</reference>
<evidence type="ECO:0000313" key="7">
    <source>
        <dbReference type="Proteomes" id="UP000604083"/>
    </source>
</evidence>
<organism evidence="6 7">
    <name type="scientific">Roseibacillus ishigakijimensis</name>
    <dbReference type="NCBI Taxonomy" id="454146"/>
    <lineage>
        <taxon>Bacteria</taxon>
        <taxon>Pseudomonadati</taxon>
        <taxon>Verrucomicrobiota</taxon>
        <taxon>Verrucomicrobiia</taxon>
        <taxon>Verrucomicrobiales</taxon>
        <taxon>Verrucomicrobiaceae</taxon>
        <taxon>Roseibacillus</taxon>
    </lineage>
</organism>
<dbReference type="InterPro" id="IPR014710">
    <property type="entry name" value="RmlC-like_jellyroll"/>
</dbReference>
<evidence type="ECO:0000259" key="5">
    <source>
        <dbReference type="Pfam" id="PF20511"/>
    </source>
</evidence>
<dbReference type="AlphaFoldDB" id="A0A934RPZ7"/>
<dbReference type="SUPFAM" id="SSF51182">
    <property type="entry name" value="RmlC-like cupins"/>
    <property type="match status" value="1"/>
</dbReference>
<dbReference type="GO" id="GO:0004476">
    <property type="term" value="F:mannose-6-phosphate isomerase activity"/>
    <property type="evidence" value="ECO:0007669"/>
    <property type="project" value="InterPro"/>
</dbReference>
<dbReference type="PANTHER" id="PTHR42742">
    <property type="entry name" value="TRANSCRIPTIONAL REPRESSOR MPRA"/>
    <property type="match status" value="1"/>
</dbReference>
<dbReference type="GO" id="GO:0005975">
    <property type="term" value="P:carbohydrate metabolic process"/>
    <property type="evidence" value="ECO:0007669"/>
    <property type="project" value="InterPro"/>
</dbReference>
<evidence type="ECO:0000313" key="6">
    <source>
        <dbReference type="EMBL" id="MBK1832974.1"/>
    </source>
</evidence>
<feature type="binding site" evidence="3">
    <location>
        <position position="102"/>
    </location>
    <ligand>
        <name>Zn(2+)</name>
        <dbReference type="ChEBI" id="CHEBI:29105"/>
    </ligand>
</feature>
<evidence type="ECO:0000256" key="2">
    <source>
        <dbReference type="ARBA" id="ARBA00022833"/>
    </source>
</evidence>
<evidence type="ECO:0000256" key="1">
    <source>
        <dbReference type="ARBA" id="ARBA00022723"/>
    </source>
</evidence>
<proteinExistence type="predicted"/>